<reference evidence="6 7" key="1">
    <citation type="submission" date="2017-09" db="EMBL/GenBank/DDBJ databases">
        <title>Depth-based differentiation of microbial function through sediment-hosted aquifers and enrichment of novel symbionts in the deep terrestrial subsurface.</title>
        <authorList>
            <person name="Probst A.J."/>
            <person name="Ladd B."/>
            <person name="Jarett J.K."/>
            <person name="Geller-Mcgrath D.E."/>
            <person name="Sieber C.M."/>
            <person name="Emerson J.B."/>
            <person name="Anantharaman K."/>
            <person name="Thomas B.C."/>
            <person name="Malmstrom R."/>
            <person name="Stieglmeier M."/>
            <person name="Klingl A."/>
            <person name="Woyke T."/>
            <person name="Ryan C.M."/>
            <person name="Banfield J.F."/>
        </authorList>
    </citation>
    <scope>NUCLEOTIDE SEQUENCE [LARGE SCALE GENOMIC DNA]</scope>
    <source>
        <strain evidence="6">CG10_big_fil_rev_8_21_14_0_10_31_9</strain>
    </source>
</reference>
<sequence>MARTEKIKNLIETARSFIGMPYKYGSYLESSNEIKPNGFDCSSFSQYVFKQIGIDLPRSSILQAASELGQEIPIDKIEPGDLLFFESTKGHYWHSRFPQGRKIYIGHLAIYTGNGNVIHSADNAEINPILQGVVEHNIDILPKEFYEIVIAKRFI</sequence>
<dbReference type="InterPro" id="IPR000064">
    <property type="entry name" value="NLP_P60_dom"/>
</dbReference>
<keyword evidence="3" id="KW-0378">Hydrolase</keyword>
<dbReference type="EMBL" id="PCXV01000035">
    <property type="protein sequence ID" value="PIR44000.1"/>
    <property type="molecule type" value="Genomic_DNA"/>
</dbReference>
<comment type="similarity">
    <text evidence="1">Belongs to the peptidase C40 family.</text>
</comment>
<dbReference type="GO" id="GO:0006508">
    <property type="term" value="P:proteolysis"/>
    <property type="evidence" value="ECO:0007669"/>
    <property type="project" value="UniProtKB-KW"/>
</dbReference>
<organism evidence="6 7">
    <name type="scientific">Candidatus Wolfebacteria bacterium CG10_big_fil_rev_8_21_14_0_10_31_9</name>
    <dbReference type="NCBI Taxonomy" id="1975070"/>
    <lineage>
        <taxon>Bacteria</taxon>
        <taxon>Candidatus Wolfeibacteriota</taxon>
    </lineage>
</organism>
<accession>A0A2H0RC11</accession>
<dbReference type="InterPro" id="IPR038765">
    <property type="entry name" value="Papain-like_cys_pep_sf"/>
</dbReference>
<proteinExistence type="inferred from homology"/>
<dbReference type="AlphaFoldDB" id="A0A2H0RC11"/>
<dbReference type="SUPFAM" id="SSF54001">
    <property type="entry name" value="Cysteine proteinases"/>
    <property type="match status" value="1"/>
</dbReference>
<evidence type="ECO:0000256" key="3">
    <source>
        <dbReference type="ARBA" id="ARBA00022801"/>
    </source>
</evidence>
<evidence type="ECO:0000259" key="5">
    <source>
        <dbReference type="PROSITE" id="PS51935"/>
    </source>
</evidence>
<feature type="domain" description="NlpC/P60" evidence="5">
    <location>
        <begin position="4"/>
        <end position="155"/>
    </location>
</feature>
<evidence type="ECO:0000256" key="4">
    <source>
        <dbReference type="ARBA" id="ARBA00022807"/>
    </source>
</evidence>
<keyword evidence="4" id="KW-0788">Thiol protease</keyword>
<gene>
    <name evidence="6" type="ORF">COV23_02150</name>
</gene>
<dbReference type="InterPro" id="IPR051202">
    <property type="entry name" value="Peptidase_C40"/>
</dbReference>
<comment type="caution">
    <text evidence="6">The sequence shown here is derived from an EMBL/GenBank/DDBJ whole genome shotgun (WGS) entry which is preliminary data.</text>
</comment>
<evidence type="ECO:0000313" key="7">
    <source>
        <dbReference type="Proteomes" id="UP000231602"/>
    </source>
</evidence>
<dbReference type="PANTHER" id="PTHR47053:SF1">
    <property type="entry name" value="MUREIN DD-ENDOPEPTIDASE MEPH-RELATED"/>
    <property type="match status" value="1"/>
</dbReference>
<dbReference type="Proteomes" id="UP000231602">
    <property type="component" value="Unassembled WGS sequence"/>
</dbReference>
<dbReference type="Pfam" id="PF00877">
    <property type="entry name" value="NLPC_P60"/>
    <property type="match status" value="1"/>
</dbReference>
<name>A0A2H0RC11_9BACT</name>
<keyword evidence="2" id="KW-0645">Protease</keyword>
<dbReference type="Gene3D" id="3.90.1720.10">
    <property type="entry name" value="endopeptidase domain like (from Nostoc punctiforme)"/>
    <property type="match status" value="1"/>
</dbReference>
<dbReference type="PROSITE" id="PS51935">
    <property type="entry name" value="NLPC_P60"/>
    <property type="match status" value="1"/>
</dbReference>
<evidence type="ECO:0000256" key="2">
    <source>
        <dbReference type="ARBA" id="ARBA00022670"/>
    </source>
</evidence>
<dbReference type="PANTHER" id="PTHR47053">
    <property type="entry name" value="MUREIN DD-ENDOPEPTIDASE MEPH-RELATED"/>
    <property type="match status" value="1"/>
</dbReference>
<evidence type="ECO:0000256" key="1">
    <source>
        <dbReference type="ARBA" id="ARBA00007074"/>
    </source>
</evidence>
<protein>
    <recommendedName>
        <fullName evidence="5">NlpC/P60 domain-containing protein</fullName>
    </recommendedName>
</protein>
<dbReference type="GO" id="GO:0008234">
    <property type="term" value="F:cysteine-type peptidase activity"/>
    <property type="evidence" value="ECO:0007669"/>
    <property type="project" value="UniProtKB-KW"/>
</dbReference>
<evidence type="ECO:0000313" key="6">
    <source>
        <dbReference type="EMBL" id="PIR44000.1"/>
    </source>
</evidence>